<comment type="caution">
    <text evidence="1">The sequence shown here is derived from an EMBL/GenBank/DDBJ whole genome shotgun (WGS) entry which is preliminary data.</text>
</comment>
<protein>
    <submittedName>
        <fullName evidence="1">Uncharacterized protein</fullName>
    </submittedName>
</protein>
<sequence>MKAVELLDLIPDNGVLSIIERNYESDGDLFVLLLIKHLLKQKKTVFVLLYDPFLVFKENLEEIGVNLDEVLGKTLFILDIFGSVHKIEREIEGVYQIKGYIDDIVFVDKFRDVFFYKVSSISSEEIWLFTYLSSSICKLFSNPLMTYKRLLPVKSTVTQVMKSIKVIGVYNVCECPGIERIVYPYSDIIVETLFKDGRKMGIVTKGYEETVFELFGGD</sequence>
<reference evidence="1" key="1">
    <citation type="journal article" date="2020" name="mSystems">
        <title>Genome- and Community-Level Interaction Insights into Carbon Utilization and Element Cycling Functions of Hydrothermarchaeota in Hydrothermal Sediment.</title>
        <authorList>
            <person name="Zhou Z."/>
            <person name="Liu Y."/>
            <person name="Xu W."/>
            <person name="Pan J."/>
            <person name="Luo Z.H."/>
            <person name="Li M."/>
        </authorList>
    </citation>
    <scope>NUCLEOTIDE SEQUENCE [LARGE SCALE GENOMIC DNA]</scope>
    <source>
        <strain evidence="1">HyVt-93</strain>
    </source>
</reference>
<dbReference type="InterPro" id="IPR027417">
    <property type="entry name" value="P-loop_NTPase"/>
</dbReference>
<dbReference type="Proteomes" id="UP000886217">
    <property type="component" value="Unassembled WGS sequence"/>
</dbReference>
<organism evidence="1">
    <name type="scientific">Thermococcus litoralis</name>
    <dbReference type="NCBI Taxonomy" id="2265"/>
    <lineage>
        <taxon>Archaea</taxon>
        <taxon>Methanobacteriati</taxon>
        <taxon>Methanobacteriota</taxon>
        <taxon>Thermococci</taxon>
        <taxon>Thermococcales</taxon>
        <taxon>Thermococcaceae</taxon>
        <taxon>Thermococcus</taxon>
    </lineage>
</organism>
<dbReference type="EMBL" id="DRTU01000230">
    <property type="protein sequence ID" value="HHI00915.1"/>
    <property type="molecule type" value="Genomic_DNA"/>
</dbReference>
<dbReference type="Gene3D" id="3.40.50.300">
    <property type="entry name" value="P-loop containing nucleotide triphosphate hydrolases"/>
    <property type="match status" value="1"/>
</dbReference>
<proteinExistence type="predicted"/>
<accession>A0A7C5JX57</accession>
<gene>
    <name evidence="1" type="ORF">ENL40_05545</name>
</gene>
<name>A0A7C5JX57_THELI</name>
<dbReference type="AlphaFoldDB" id="A0A7C5JX57"/>
<evidence type="ECO:0000313" key="1">
    <source>
        <dbReference type="EMBL" id="HHI00915.1"/>
    </source>
</evidence>